<dbReference type="GO" id="GO:0005634">
    <property type="term" value="C:nucleus"/>
    <property type="evidence" value="ECO:0007669"/>
    <property type="project" value="UniProtKB-SubCell"/>
</dbReference>
<feature type="non-terminal residue" evidence="21">
    <location>
        <position position="1"/>
    </location>
</feature>
<evidence type="ECO:0000256" key="17">
    <source>
        <dbReference type="ARBA" id="ARBA00023302"/>
    </source>
</evidence>
<dbReference type="FunFam" id="1.10.220.10:FF:000005">
    <property type="entry name" value="Annexin"/>
    <property type="match status" value="1"/>
</dbReference>
<dbReference type="PROSITE" id="PS00223">
    <property type="entry name" value="ANNEXIN_1"/>
    <property type="match status" value="5"/>
</dbReference>
<evidence type="ECO:0000256" key="6">
    <source>
        <dbReference type="ARBA" id="ARBA00007831"/>
    </source>
</evidence>
<dbReference type="GO" id="GO:0012506">
    <property type="term" value="C:vesicle membrane"/>
    <property type="evidence" value="ECO:0007669"/>
    <property type="project" value="TreeGrafter"/>
</dbReference>
<sequence length="654" mass="73225">VYRGSVKDFPGFDASQDAEALYNAMKGFGSDKEAILDLITSRSNKQRVEICQAYKSLYGKDLIADLKYELTGKFERLIVSLMRPPAYSDAKEIKDAIAGIGTDEKCLIEILASRTNQEIHNLVAAYKDAYQKDLEADIVGDTSGHFKKMLVVLLQGTREEDDVVSEDLVEQDAKDLLEAGELKWGTDEAQFIYILGRRSKQHLRLVFDEYLKISGKPIERSIRGELSGDFEKLMLAVVKCIRSTAEYFAERLYKAMKGLGTRDNTLIRIMVSRSEIDMLDIREVFRTKYEKSLYNMIKEDTSGEYKKALLKLCGGDDDAAGEFFPEAAQVAYRMWELSAVAKVELRGTVQPAGSFNDDGDAQVLRKAMKGLGTDEGAIIEVLTQRSNAQRQQILKAYKAHYGRSSSSSPGTGGAMPLCPRPVLALTAPHHASLFQGAGTDESVLIEIMATRNNQEIAAINEAYQEAYHKRLEDDLSSDTSGHFKRILISLALGNRDEGPENLTQAHEDAKKLADVSSNDSSDSLETRFLSILCTRSYPHLRRVFQEFIKLTNHDVEHAIRKRMSGDVRDAFLAIVRSVKNKPAFFADKLYKSMKGAGTDERTLTRIMISRSEIDLFNIRGEFVDLFDKSLHHMIEKDTSGDYRKALLALCGGED</sequence>
<dbReference type="GO" id="GO:0005509">
    <property type="term" value="F:calcium ion binding"/>
    <property type="evidence" value="ECO:0007669"/>
    <property type="project" value="InterPro"/>
</dbReference>
<reference evidence="21" key="1">
    <citation type="submission" date="2019-09" db="EMBL/GenBank/DDBJ databases">
        <title>Bird 10,000 Genomes (B10K) Project - Family phase.</title>
        <authorList>
            <person name="Zhang G."/>
        </authorList>
    </citation>
    <scope>NUCLEOTIDE SEQUENCE</scope>
    <source>
        <strain evidence="21">B10K-CU-031-40</strain>
    </source>
</reference>
<dbReference type="OrthoDB" id="37886at2759"/>
<keyword evidence="14 20" id="KW-0041">Annexin</keyword>
<evidence type="ECO:0000256" key="2">
    <source>
        <dbReference type="ARBA" id="ARBA00004138"/>
    </source>
</evidence>
<dbReference type="InterPro" id="IPR037104">
    <property type="entry name" value="Annexin_sf"/>
</dbReference>
<evidence type="ECO:0000256" key="10">
    <source>
        <dbReference type="ARBA" id="ARBA00022837"/>
    </source>
</evidence>
<evidence type="ECO:0000256" key="1">
    <source>
        <dbReference type="ARBA" id="ARBA00004123"/>
    </source>
</evidence>
<keyword evidence="12" id="KW-0593">Phospholipase A2 inhibitor</keyword>
<gene>
    <name evidence="21" type="primary">Anxa6</name>
    <name evidence="21" type="ORF">CORCRI_R02870</name>
</gene>
<organism evidence="21 22">
    <name type="scientific">Corythaeola cristata</name>
    <name type="common">Great blue turaco</name>
    <dbReference type="NCBI Taxonomy" id="103954"/>
    <lineage>
        <taxon>Eukaryota</taxon>
        <taxon>Metazoa</taxon>
        <taxon>Chordata</taxon>
        <taxon>Craniata</taxon>
        <taxon>Vertebrata</taxon>
        <taxon>Euteleostomi</taxon>
        <taxon>Archelosauria</taxon>
        <taxon>Archosauria</taxon>
        <taxon>Dinosauria</taxon>
        <taxon>Saurischia</taxon>
        <taxon>Theropoda</taxon>
        <taxon>Coelurosauria</taxon>
        <taxon>Aves</taxon>
        <taxon>Neognathae</taxon>
        <taxon>Neoaves</taxon>
        <taxon>Otidimorphae</taxon>
        <taxon>Musophagiformes</taxon>
        <taxon>Musophagidae</taxon>
        <taxon>Corythaeola</taxon>
    </lineage>
</organism>
<keyword evidence="22" id="KW-1185">Reference proteome</keyword>
<evidence type="ECO:0000256" key="19">
    <source>
        <dbReference type="ARBA" id="ARBA00056830"/>
    </source>
</evidence>
<dbReference type="GO" id="GO:0048513">
    <property type="term" value="P:animal organ development"/>
    <property type="evidence" value="ECO:0007669"/>
    <property type="project" value="UniProtKB-ARBA"/>
</dbReference>
<accession>A0A851LS28</accession>
<dbReference type="InterPro" id="IPR018502">
    <property type="entry name" value="Annexin_repeat"/>
</dbReference>
<dbReference type="GO" id="GO:0009888">
    <property type="term" value="P:tissue development"/>
    <property type="evidence" value="ECO:0007669"/>
    <property type="project" value="UniProtKB-ARBA"/>
</dbReference>
<keyword evidence="17 20" id="KW-0111">Calcium/phospholipid-binding</keyword>
<keyword evidence="11" id="KW-0007">Acetylation</keyword>
<evidence type="ECO:0000256" key="15">
    <source>
        <dbReference type="ARBA" id="ARBA00023242"/>
    </source>
</evidence>
<keyword evidence="15" id="KW-0539">Nucleus</keyword>
<comment type="similarity">
    <text evidence="6 20">Belongs to the annexin family.</text>
</comment>
<dbReference type="GO" id="GO:0005262">
    <property type="term" value="F:calcium channel activity"/>
    <property type="evidence" value="ECO:0007669"/>
    <property type="project" value="UniProtKB-ARBA"/>
</dbReference>
<dbReference type="InterPro" id="IPR002393">
    <property type="entry name" value="ANX6"/>
</dbReference>
<evidence type="ECO:0000256" key="16">
    <source>
        <dbReference type="ARBA" id="ARBA00023273"/>
    </source>
</evidence>
<dbReference type="FunFam" id="1.10.220.10:FF:000001">
    <property type="entry name" value="Annexin"/>
    <property type="match status" value="2"/>
</dbReference>
<dbReference type="Gene3D" id="1.10.220.10">
    <property type="entry name" value="Annexin"/>
    <property type="match status" value="8"/>
</dbReference>
<evidence type="ECO:0000256" key="13">
    <source>
        <dbReference type="ARBA" id="ARBA00023069"/>
    </source>
</evidence>
<dbReference type="FunFam" id="1.10.220.10:FF:000003">
    <property type="entry name" value="Annexin"/>
    <property type="match status" value="2"/>
</dbReference>
<dbReference type="GO" id="GO:0001786">
    <property type="term" value="F:phosphatidylserine binding"/>
    <property type="evidence" value="ECO:0007669"/>
    <property type="project" value="TreeGrafter"/>
</dbReference>
<dbReference type="PROSITE" id="PS51897">
    <property type="entry name" value="ANNEXIN_2"/>
    <property type="match status" value="8"/>
</dbReference>
<dbReference type="GO" id="GO:0051560">
    <property type="term" value="P:mitochondrial calcium ion homeostasis"/>
    <property type="evidence" value="ECO:0007669"/>
    <property type="project" value="TreeGrafter"/>
</dbReference>
<comment type="function">
    <text evidence="18">May associate with CD21. May regulate the release of Ca(2+) from intracellular stores.</text>
</comment>
<comment type="subcellular location">
    <subcellularLocation>
        <location evidence="3">Basolateral cell membrane</location>
    </subcellularLocation>
    <subcellularLocation>
        <location evidence="2">Cell projection</location>
        <location evidence="2">Cilium</location>
    </subcellularLocation>
    <subcellularLocation>
        <location evidence="5">Cytoplasm</location>
    </subcellularLocation>
    <subcellularLocation>
        <location evidence="4">Melanosome</location>
    </subcellularLocation>
    <subcellularLocation>
        <location evidence="1">Nucleus</location>
    </subcellularLocation>
</comment>
<dbReference type="InterPro" id="IPR001464">
    <property type="entry name" value="Annexin"/>
</dbReference>
<keyword evidence="8" id="KW-0597">Phosphoprotein</keyword>
<proteinExistence type="inferred from homology"/>
<dbReference type="GO" id="GO:0005739">
    <property type="term" value="C:mitochondrion"/>
    <property type="evidence" value="ECO:0007669"/>
    <property type="project" value="GOC"/>
</dbReference>
<comment type="caution">
    <text evidence="21">The sequence shown here is derived from an EMBL/GenBank/DDBJ whole genome shotgun (WGS) entry which is preliminary data.</text>
</comment>
<dbReference type="GO" id="GO:0005544">
    <property type="term" value="F:calcium-dependent phospholipid binding"/>
    <property type="evidence" value="ECO:0007669"/>
    <property type="project" value="UniProtKB-KW"/>
</dbReference>
<dbReference type="GO" id="GO:0042470">
    <property type="term" value="C:melanosome"/>
    <property type="evidence" value="ECO:0007669"/>
    <property type="project" value="UniProtKB-SubCell"/>
</dbReference>
<dbReference type="PRINTS" id="PR00202">
    <property type="entry name" value="ANNEXINVI"/>
</dbReference>
<dbReference type="EMBL" id="WBMX01008143">
    <property type="protein sequence ID" value="NXC20989.1"/>
    <property type="molecule type" value="Genomic_DNA"/>
</dbReference>
<dbReference type="GO" id="GO:0051283">
    <property type="term" value="P:negative regulation of sequestering of calcium ion"/>
    <property type="evidence" value="ECO:0007669"/>
    <property type="project" value="TreeGrafter"/>
</dbReference>
<dbReference type="GO" id="GO:0097190">
    <property type="term" value="P:apoptotic signaling pathway"/>
    <property type="evidence" value="ECO:0007669"/>
    <property type="project" value="TreeGrafter"/>
</dbReference>
<evidence type="ECO:0000313" key="21">
    <source>
        <dbReference type="EMBL" id="NXC20989.1"/>
    </source>
</evidence>
<evidence type="ECO:0000256" key="14">
    <source>
        <dbReference type="ARBA" id="ARBA00023216"/>
    </source>
</evidence>
<dbReference type="PRINTS" id="PR00196">
    <property type="entry name" value="ANNEXIN"/>
</dbReference>
<feature type="non-terminal residue" evidence="21">
    <location>
        <position position="654"/>
    </location>
</feature>
<dbReference type="SUPFAM" id="SSF47874">
    <property type="entry name" value="Annexin"/>
    <property type="match status" value="2"/>
</dbReference>
<evidence type="ECO:0000256" key="9">
    <source>
        <dbReference type="ARBA" id="ARBA00022737"/>
    </source>
</evidence>
<evidence type="ECO:0000256" key="3">
    <source>
        <dbReference type="ARBA" id="ARBA00004187"/>
    </source>
</evidence>
<dbReference type="Proteomes" id="UP000621168">
    <property type="component" value="Unassembled WGS sequence"/>
</dbReference>
<dbReference type="FunFam" id="1.10.220.10:FF:000002">
    <property type="entry name" value="Annexin"/>
    <property type="match status" value="2"/>
</dbReference>
<evidence type="ECO:0000256" key="12">
    <source>
        <dbReference type="ARBA" id="ARBA00023005"/>
    </source>
</evidence>
<evidence type="ECO:0000313" key="22">
    <source>
        <dbReference type="Proteomes" id="UP000621168"/>
    </source>
</evidence>
<dbReference type="SMART" id="SM00335">
    <property type="entry name" value="ANX"/>
    <property type="match status" value="8"/>
</dbReference>
<evidence type="ECO:0000256" key="20">
    <source>
        <dbReference type="RuleBase" id="RU003540"/>
    </source>
</evidence>
<dbReference type="Pfam" id="PF00191">
    <property type="entry name" value="Annexin"/>
    <property type="match status" value="8"/>
</dbReference>
<keyword evidence="7" id="KW-0963">Cytoplasm</keyword>
<keyword evidence="10 20" id="KW-0106">Calcium</keyword>
<dbReference type="GO" id="GO:0030154">
    <property type="term" value="P:cell differentiation"/>
    <property type="evidence" value="ECO:0007669"/>
    <property type="project" value="UniProtKB-ARBA"/>
</dbReference>
<evidence type="ECO:0000256" key="7">
    <source>
        <dbReference type="ARBA" id="ARBA00022490"/>
    </source>
</evidence>
<dbReference type="PANTHER" id="PTHR10502:SF19">
    <property type="entry name" value="ANNEXIN A6"/>
    <property type="match status" value="1"/>
</dbReference>
<dbReference type="AlphaFoldDB" id="A0A851LS28"/>
<dbReference type="GO" id="GO:0005929">
    <property type="term" value="C:cilium"/>
    <property type="evidence" value="ECO:0007669"/>
    <property type="project" value="UniProtKB-SubCell"/>
</dbReference>
<dbReference type="InterPro" id="IPR018252">
    <property type="entry name" value="Annexin_repeat_CS"/>
</dbReference>
<evidence type="ECO:0000256" key="18">
    <source>
        <dbReference type="ARBA" id="ARBA00025332"/>
    </source>
</evidence>
<keyword evidence="13" id="KW-0969">Cilium</keyword>
<dbReference type="PANTHER" id="PTHR10502">
    <property type="entry name" value="ANNEXIN"/>
    <property type="match status" value="1"/>
</dbReference>
<comment type="function">
    <text evidence="19">Calcium/phospholipid-binding protein which promotes membrane fusion and is involved in exocytosis. This protein regulates phospholipase A2 activity. It seems to bind from two to four calcium ions with high affinity.</text>
</comment>
<evidence type="ECO:0000256" key="4">
    <source>
        <dbReference type="ARBA" id="ARBA00004223"/>
    </source>
</evidence>
<comment type="domain">
    <text evidence="20">A pair of annexin repeats may form one binding site for calcium and phospholipid.</text>
</comment>
<dbReference type="FunFam" id="1.10.220.10:FF:000004">
    <property type="entry name" value="Annexin"/>
    <property type="match status" value="1"/>
</dbReference>
<evidence type="ECO:0000256" key="5">
    <source>
        <dbReference type="ARBA" id="ARBA00004496"/>
    </source>
</evidence>
<evidence type="ECO:0000256" key="8">
    <source>
        <dbReference type="ARBA" id="ARBA00022553"/>
    </source>
</evidence>
<protein>
    <recommendedName>
        <fullName evidence="20">Annexin</fullName>
    </recommendedName>
</protein>
<dbReference type="GO" id="GO:0019834">
    <property type="term" value="F:phospholipase A2 inhibitor activity"/>
    <property type="evidence" value="ECO:0007669"/>
    <property type="project" value="UniProtKB-KW"/>
</dbReference>
<dbReference type="GO" id="GO:0016323">
    <property type="term" value="C:basolateral plasma membrane"/>
    <property type="evidence" value="ECO:0007669"/>
    <property type="project" value="UniProtKB-SubCell"/>
</dbReference>
<evidence type="ECO:0000256" key="11">
    <source>
        <dbReference type="ARBA" id="ARBA00022990"/>
    </source>
</evidence>
<keyword evidence="9 20" id="KW-0677">Repeat</keyword>
<dbReference type="GO" id="GO:0034704">
    <property type="term" value="C:calcium channel complex"/>
    <property type="evidence" value="ECO:0007669"/>
    <property type="project" value="UniProtKB-ARBA"/>
</dbReference>
<keyword evidence="16" id="KW-0966">Cell projection</keyword>
<name>A0A851LS28_CORCR</name>